<protein>
    <recommendedName>
        <fullName evidence="3">Thioesterase domain-containing protein</fullName>
    </recommendedName>
</protein>
<dbReference type="SUPFAM" id="SSF54637">
    <property type="entry name" value="Thioesterase/thiol ester dehydrase-isomerase"/>
    <property type="match status" value="1"/>
</dbReference>
<accession>A0ABV7EMP2</accession>
<organism evidence="1 2">
    <name type="scientific">Salinisphaera aquimarina</name>
    <dbReference type="NCBI Taxonomy" id="2094031"/>
    <lineage>
        <taxon>Bacteria</taxon>
        <taxon>Pseudomonadati</taxon>
        <taxon>Pseudomonadota</taxon>
        <taxon>Gammaproteobacteria</taxon>
        <taxon>Salinisphaerales</taxon>
        <taxon>Salinisphaeraceae</taxon>
        <taxon>Salinisphaera</taxon>
    </lineage>
</organism>
<dbReference type="RefSeq" id="WP_380686484.1">
    <property type="nucleotide sequence ID" value="NZ_JBHRSS010000002.1"/>
</dbReference>
<proteinExistence type="predicted"/>
<reference evidence="2" key="1">
    <citation type="journal article" date="2019" name="Int. J. Syst. Evol. Microbiol.">
        <title>The Global Catalogue of Microorganisms (GCM) 10K type strain sequencing project: providing services to taxonomists for standard genome sequencing and annotation.</title>
        <authorList>
            <consortium name="The Broad Institute Genomics Platform"/>
            <consortium name="The Broad Institute Genome Sequencing Center for Infectious Disease"/>
            <person name="Wu L."/>
            <person name="Ma J."/>
        </authorList>
    </citation>
    <scope>NUCLEOTIDE SEQUENCE [LARGE SCALE GENOMIC DNA]</scope>
    <source>
        <strain evidence="2">KCTC 52640</strain>
    </source>
</reference>
<sequence>MSASYRIAGWVDDRGGMPKEGDLAADRPGPGSVLLSVNCKFAKPVYVGDTIGVCDDNPACTVRMTVEKQTGKVCVSGEAAICTTSLPQ</sequence>
<name>A0ABV7EMP2_9GAMM</name>
<dbReference type="InterPro" id="IPR029069">
    <property type="entry name" value="HotDog_dom_sf"/>
</dbReference>
<keyword evidence="2" id="KW-1185">Reference proteome</keyword>
<dbReference type="Proteomes" id="UP001595462">
    <property type="component" value="Unassembled WGS sequence"/>
</dbReference>
<gene>
    <name evidence="1" type="ORF">ACFOSU_03460</name>
</gene>
<evidence type="ECO:0000313" key="2">
    <source>
        <dbReference type="Proteomes" id="UP001595462"/>
    </source>
</evidence>
<dbReference type="Gene3D" id="3.10.129.10">
    <property type="entry name" value="Hotdog Thioesterase"/>
    <property type="match status" value="1"/>
</dbReference>
<dbReference type="EMBL" id="JBHRSS010000002">
    <property type="protein sequence ID" value="MFC3102942.1"/>
    <property type="molecule type" value="Genomic_DNA"/>
</dbReference>
<comment type="caution">
    <text evidence="1">The sequence shown here is derived from an EMBL/GenBank/DDBJ whole genome shotgun (WGS) entry which is preliminary data.</text>
</comment>
<evidence type="ECO:0000313" key="1">
    <source>
        <dbReference type="EMBL" id="MFC3102942.1"/>
    </source>
</evidence>
<evidence type="ECO:0008006" key="3">
    <source>
        <dbReference type="Google" id="ProtNLM"/>
    </source>
</evidence>